<feature type="transmembrane region" description="Helical" evidence="7">
    <location>
        <begin position="252"/>
        <end position="275"/>
    </location>
</feature>
<dbReference type="GO" id="GO:0071555">
    <property type="term" value="P:cell wall organization"/>
    <property type="evidence" value="ECO:0007669"/>
    <property type="project" value="UniProtKB-KW"/>
</dbReference>
<gene>
    <name evidence="7" type="primary">mraY</name>
    <name evidence="10" type="ORF">ABE65_008160</name>
</gene>
<evidence type="ECO:0000256" key="5">
    <source>
        <dbReference type="ARBA" id="ARBA00022989"/>
    </source>
</evidence>
<sequence length="324" mass="35082">MIEQVLLFTLVASFLIAVLSSPFFIPFLRRLKFGQSIRDEGPKSHQKKQGTPTMGGIVIVLALVIATYAMTAKFFAVTAETHLLILVTLGYGLIGFLDDFIKVVKKRNLGLTSKQKLVGQLIIAALFFLGLRAIDFSTEISVPGTDFSFDLGWFYPVLVVFMLIGASNAVNLTDGLDGLLAGTAAIAFGAFAVLSSTILQFEAAIFCVAVVGAVLGFLVFNAHPAKVFMGDTGSLALGGAISAVAILTKLEILLVIIGGVFVIETLSVMIQVASFKLTRKRVFKMSPLHHHYELSGWSEWRIVVTFWLVGLVFAALGIYLEVWV</sequence>
<dbReference type="Pfam" id="PF00953">
    <property type="entry name" value="Glycos_transf_4"/>
    <property type="match status" value="1"/>
</dbReference>
<dbReference type="CDD" id="cd06852">
    <property type="entry name" value="GT_MraY"/>
    <property type="match status" value="1"/>
</dbReference>
<comment type="subcellular location">
    <subcellularLocation>
        <location evidence="7">Cell membrane</location>
        <topology evidence="7">Multi-pass membrane protein</topology>
    </subcellularLocation>
    <subcellularLocation>
        <location evidence="1">Membrane</location>
        <topology evidence="1">Multi-pass membrane protein</topology>
    </subcellularLocation>
</comment>
<dbReference type="GO" id="GO:0051301">
    <property type="term" value="P:cell division"/>
    <property type="evidence" value="ECO:0007669"/>
    <property type="project" value="UniProtKB-KW"/>
</dbReference>
<dbReference type="Pfam" id="PF10555">
    <property type="entry name" value="MraY_sig1"/>
    <property type="match status" value="1"/>
</dbReference>
<evidence type="ECO:0000256" key="7">
    <source>
        <dbReference type="HAMAP-Rule" id="MF_00038"/>
    </source>
</evidence>
<dbReference type="HAMAP" id="MF_00038">
    <property type="entry name" value="MraY"/>
    <property type="match status" value="1"/>
</dbReference>
<evidence type="ECO:0000313" key="11">
    <source>
        <dbReference type="Proteomes" id="UP000076623"/>
    </source>
</evidence>
<feature type="transmembrane region" description="Helical" evidence="7">
    <location>
        <begin position="49"/>
        <end position="68"/>
    </location>
</feature>
<dbReference type="GO" id="GO:0005886">
    <property type="term" value="C:plasma membrane"/>
    <property type="evidence" value="ECO:0007669"/>
    <property type="project" value="UniProtKB-SubCell"/>
</dbReference>
<dbReference type="InterPro" id="IPR018480">
    <property type="entry name" value="PNAcMuramoyl-5peptid_Trfase_CS"/>
</dbReference>
<evidence type="ECO:0000256" key="9">
    <source>
        <dbReference type="PIRSR" id="PIRSR600715-1"/>
    </source>
</evidence>
<dbReference type="Proteomes" id="UP000076623">
    <property type="component" value="Chromosome"/>
</dbReference>
<dbReference type="EMBL" id="CP015378">
    <property type="protein sequence ID" value="ANC76773.1"/>
    <property type="molecule type" value="Genomic_DNA"/>
</dbReference>
<feature type="transmembrane region" description="Helical" evidence="7">
    <location>
        <begin position="74"/>
        <end position="97"/>
    </location>
</feature>
<feature type="transmembrane region" description="Helical" evidence="7">
    <location>
        <begin position="6"/>
        <end position="28"/>
    </location>
</feature>
<dbReference type="PROSITE" id="PS01348">
    <property type="entry name" value="MRAY_2"/>
    <property type="match status" value="1"/>
</dbReference>
<comment type="catalytic activity">
    <reaction evidence="7">
        <text>UDP-N-acetyl-alpha-D-muramoyl-L-alanyl-gamma-D-glutamyl-meso-2,6-diaminopimeloyl-D-alanyl-D-alanine + di-trans,octa-cis-undecaprenyl phosphate = di-trans,octa-cis-undecaprenyl diphospho-N-acetyl-alpha-D-muramoyl-L-alanyl-D-glutamyl-meso-2,6-diaminopimeloyl-D-alanyl-D-alanine + UMP</text>
        <dbReference type="Rhea" id="RHEA:28386"/>
        <dbReference type="ChEBI" id="CHEBI:57865"/>
        <dbReference type="ChEBI" id="CHEBI:60392"/>
        <dbReference type="ChEBI" id="CHEBI:61386"/>
        <dbReference type="ChEBI" id="CHEBI:61387"/>
        <dbReference type="EC" id="2.7.8.13"/>
    </reaction>
</comment>
<dbReference type="InterPro" id="IPR000715">
    <property type="entry name" value="Glycosyl_transferase_4"/>
</dbReference>
<keyword evidence="7" id="KW-0573">Peptidoglycan synthesis</keyword>
<feature type="transmembrane region" description="Helical" evidence="7">
    <location>
        <begin position="227"/>
        <end position="246"/>
    </location>
</feature>
<evidence type="ECO:0000256" key="6">
    <source>
        <dbReference type="ARBA" id="ARBA00023136"/>
    </source>
</evidence>
<dbReference type="GO" id="GO:0009252">
    <property type="term" value="P:peptidoglycan biosynthetic process"/>
    <property type="evidence" value="ECO:0007669"/>
    <property type="project" value="UniProtKB-UniRule"/>
</dbReference>
<evidence type="ECO:0000256" key="4">
    <source>
        <dbReference type="ARBA" id="ARBA00022692"/>
    </source>
</evidence>
<dbReference type="OrthoDB" id="9805475at2"/>
<dbReference type="NCBIfam" id="TIGR00445">
    <property type="entry name" value="mraY"/>
    <property type="match status" value="1"/>
</dbReference>
<keyword evidence="7" id="KW-0132">Cell division</keyword>
<evidence type="ECO:0000256" key="2">
    <source>
        <dbReference type="ARBA" id="ARBA00005583"/>
    </source>
</evidence>
<dbReference type="GO" id="GO:0008963">
    <property type="term" value="F:phospho-N-acetylmuramoyl-pentapeptide-transferase activity"/>
    <property type="evidence" value="ECO:0007669"/>
    <property type="project" value="UniProtKB-UniRule"/>
</dbReference>
<organism evidence="10 11">
    <name type="scientific">Fictibacillus phosphorivorans</name>
    <dbReference type="NCBI Taxonomy" id="1221500"/>
    <lineage>
        <taxon>Bacteria</taxon>
        <taxon>Bacillati</taxon>
        <taxon>Bacillota</taxon>
        <taxon>Bacilli</taxon>
        <taxon>Bacillales</taxon>
        <taxon>Fictibacillaceae</taxon>
        <taxon>Fictibacillus</taxon>
    </lineage>
</organism>
<feature type="binding site" evidence="9">
    <location>
        <position position="231"/>
    </location>
    <ligand>
        <name>Mg(2+)</name>
        <dbReference type="ChEBI" id="CHEBI:18420"/>
    </ligand>
</feature>
<comment type="pathway">
    <text evidence="7">Cell wall biogenesis; peptidoglycan biosynthesis.</text>
</comment>
<dbReference type="EC" id="2.7.8.13" evidence="7 8"/>
<feature type="transmembrane region" description="Helical" evidence="7">
    <location>
        <begin position="154"/>
        <end position="172"/>
    </location>
</feature>
<dbReference type="KEGG" id="fpn:ABE65_008160"/>
<name>A0A160IKV5_9BACL</name>
<evidence type="ECO:0000256" key="8">
    <source>
        <dbReference type="NCBIfam" id="TIGR00445"/>
    </source>
</evidence>
<protein>
    <recommendedName>
        <fullName evidence="7 8">Phospho-N-acetylmuramoyl-pentapeptide-transferase</fullName>
        <ecNumber evidence="7 8">2.7.8.13</ecNumber>
    </recommendedName>
    <alternativeName>
        <fullName evidence="7">UDP-MurNAc-pentapeptide phosphotransferase</fullName>
    </alternativeName>
</protein>
<feature type="transmembrane region" description="Helical" evidence="7">
    <location>
        <begin position="203"/>
        <end position="220"/>
    </location>
</feature>
<keyword evidence="7" id="KW-1003">Cell membrane</keyword>
<dbReference type="PROSITE" id="PS01347">
    <property type="entry name" value="MRAY_1"/>
    <property type="match status" value="1"/>
</dbReference>
<comment type="similarity">
    <text evidence="2 7">Belongs to the glycosyltransferase 4 family. MraY subfamily.</text>
</comment>
<keyword evidence="7 9" id="KW-0460">Magnesium</keyword>
<keyword evidence="11" id="KW-1185">Reference proteome</keyword>
<keyword evidence="7" id="KW-0961">Cell wall biogenesis/degradation</keyword>
<dbReference type="PANTHER" id="PTHR22926">
    <property type="entry name" value="PHOSPHO-N-ACETYLMURAMOYL-PENTAPEPTIDE-TRANSFERASE"/>
    <property type="match status" value="1"/>
</dbReference>
<dbReference type="RefSeq" id="WP_066393448.1">
    <property type="nucleotide sequence ID" value="NZ_CP015378.1"/>
</dbReference>
<feature type="transmembrane region" description="Helical" evidence="7">
    <location>
        <begin position="117"/>
        <end position="134"/>
    </location>
</feature>
<keyword evidence="6 7" id="KW-0472">Membrane</keyword>
<reference evidence="10 11" key="1">
    <citation type="submission" date="2016-04" db="EMBL/GenBank/DDBJ databases">
        <title>Complete genome sequence of Fictibacillus phosphorivorans G25-29, a strain toxic to nematodes.</title>
        <authorList>
            <person name="Zheng Z."/>
        </authorList>
    </citation>
    <scope>NUCLEOTIDE SEQUENCE [LARGE SCALE GENOMIC DNA]</scope>
    <source>
        <strain evidence="10 11">G25-29</strain>
    </source>
</reference>
<feature type="transmembrane region" description="Helical" evidence="7">
    <location>
        <begin position="179"/>
        <end position="197"/>
    </location>
</feature>
<dbReference type="PANTHER" id="PTHR22926:SF5">
    <property type="entry name" value="PHOSPHO-N-ACETYLMURAMOYL-PENTAPEPTIDE-TRANSFERASE HOMOLOG"/>
    <property type="match status" value="1"/>
</dbReference>
<evidence type="ECO:0000256" key="1">
    <source>
        <dbReference type="ARBA" id="ARBA00004141"/>
    </source>
</evidence>
<proteinExistence type="inferred from homology"/>
<dbReference type="AlphaFoldDB" id="A0A160IKV5"/>
<keyword evidence="5 7" id="KW-1133">Transmembrane helix</keyword>
<dbReference type="UniPathway" id="UPA00219"/>
<keyword evidence="3 7" id="KW-0808">Transferase</keyword>
<accession>A0A160IKV5</accession>
<keyword evidence="7 9" id="KW-0479">Metal-binding</keyword>
<feature type="binding site" evidence="9">
    <location>
        <position position="171"/>
    </location>
    <ligand>
        <name>Mg(2+)</name>
        <dbReference type="ChEBI" id="CHEBI:18420"/>
    </ligand>
</feature>
<keyword evidence="4 7" id="KW-0812">Transmembrane</keyword>
<evidence type="ECO:0000313" key="10">
    <source>
        <dbReference type="EMBL" id="ANC76773.1"/>
    </source>
</evidence>
<comment type="cofactor">
    <cofactor evidence="7 9">
        <name>Mg(2+)</name>
        <dbReference type="ChEBI" id="CHEBI:18420"/>
    </cofactor>
</comment>
<dbReference type="GO" id="GO:0008360">
    <property type="term" value="P:regulation of cell shape"/>
    <property type="evidence" value="ECO:0007669"/>
    <property type="project" value="UniProtKB-KW"/>
</dbReference>
<dbReference type="STRING" id="1221500.ABE65_008160"/>
<keyword evidence="7" id="KW-0133">Cell shape</keyword>
<feature type="transmembrane region" description="Helical" evidence="7">
    <location>
        <begin position="300"/>
        <end position="320"/>
    </location>
</feature>
<dbReference type="GO" id="GO:0046872">
    <property type="term" value="F:metal ion binding"/>
    <property type="evidence" value="ECO:0007669"/>
    <property type="project" value="UniProtKB-KW"/>
</dbReference>
<keyword evidence="7" id="KW-0131">Cell cycle</keyword>
<dbReference type="InterPro" id="IPR003524">
    <property type="entry name" value="PNAcMuramoyl-5peptid_Trfase"/>
</dbReference>
<comment type="function">
    <text evidence="7">Catalyzes the initial step of the lipid cycle reactions in the biosynthesis of the cell wall peptidoglycan: transfers peptidoglycan precursor phospho-MurNAc-pentapeptide from UDP-MurNAc-pentapeptide onto the lipid carrier undecaprenyl phosphate, yielding undecaprenyl-pyrophosphoryl-MurNAc-pentapeptide, known as lipid I.</text>
</comment>
<evidence type="ECO:0000256" key="3">
    <source>
        <dbReference type="ARBA" id="ARBA00022679"/>
    </source>
</evidence>